<feature type="domain" description="BTB" evidence="1">
    <location>
        <begin position="12"/>
        <end position="110"/>
    </location>
</feature>
<dbReference type="AlphaFoldDB" id="A0AA36DR04"/>
<gene>
    <name evidence="2" type="ORF">CYNAS_LOCUS3147</name>
</gene>
<dbReference type="InterPro" id="IPR000210">
    <property type="entry name" value="BTB/POZ_dom"/>
</dbReference>
<dbReference type="PANTHER" id="PTHR11145">
    <property type="entry name" value="BTB/POZ DOMAIN-CONTAINING ADAPTER FOR CUL3-MEDIATED RHOA DEGRADATION PROTEIN FAMILY MEMBER"/>
    <property type="match status" value="1"/>
</dbReference>
<comment type="caution">
    <text evidence="2">The sequence shown here is derived from an EMBL/GenBank/DDBJ whole genome shotgun (WGS) entry which is preliminary data.</text>
</comment>
<dbReference type="EMBL" id="CATQJL010000001">
    <property type="protein sequence ID" value="CAJ0591164.1"/>
    <property type="molecule type" value="Genomic_DNA"/>
</dbReference>
<dbReference type="GO" id="GO:0051260">
    <property type="term" value="P:protein homooligomerization"/>
    <property type="evidence" value="ECO:0007669"/>
    <property type="project" value="InterPro"/>
</dbReference>
<name>A0AA36DR04_CYLNA</name>
<dbReference type="PANTHER" id="PTHR11145:SF12">
    <property type="entry name" value="BTB DOMAIN-CONTAINING PROTEIN"/>
    <property type="match status" value="1"/>
</dbReference>
<reference evidence="2" key="1">
    <citation type="submission" date="2023-07" db="EMBL/GenBank/DDBJ databases">
        <authorList>
            <consortium name="CYATHOMIX"/>
        </authorList>
    </citation>
    <scope>NUCLEOTIDE SEQUENCE</scope>
    <source>
        <strain evidence="2">N/A</strain>
    </source>
</reference>
<evidence type="ECO:0000313" key="3">
    <source>
        <dbReference type="Proteomes" id="UP001176961"/>
    </source>
</evidence>
<proteinExistence type="predicted"/>
<accession>A0AA36DR04</accession>
<dbReference type="Gene3D" id="3.30.710.10">
    <property type="entry name" value="Potassium Channel Kv1.1, Chain A"/>
    <property type="match status" value="1"/>
</dbReference>
<keyword evidence="3" id="KW-1185">Reference proteome</keyword>
<organism evidence="2 3">
    <name type="scientific">Cylicocyclus nassatus</name>
    <name type="common">Nematode worm</name>
    <dbReference type="NCBI Taxonomy" id="53992"/>
    <lineage>
        <taxon>Eukaryota</taxon>
        <taxon>Metazoa</taxon>
        <taxon>Ecdysozoa</taxon>
        <taxon>Nematoda</taxon>
        <taxon>Chromadorea</taxon>
        <taxon>Rhabditida</taxon>
        <taxon>Rhabditina</taxon>
        <taxon>Rhabditomorpha</taxon>
        <taxon>Strongyloidea</taxon>
        <taxon>Strongylidae</taxon>
        <taxon>Cylicocyclus</taxon>
    </lineage>
</organism>
<dbReference type="Proteomes" id="UP001176961">
    <property type="component" value="Unassembled WGS sequence"/>
</dbReference>
<dbReference type="InterPro" id="IPR011333">
    <property type="entry name" value="SKP1/BTB/POZ_sf"/>
</dbReference>
<dbReference type="InterPro" id="IPR003131">
    <property type="entry name" value="T1-type_BTB"/>
</dbReference>
<dbReference type="InterPro" id="IPR045068">
    <property type="entry name" value="BACURD1-3"/>
</dbReference>
<evidence type="ECO:0000313" key="2">
    <source>
        <dbReference type="EMBL" id="CAJ0591164.1"/>
    </source>
</evidence>
<evidence type="ECO:0000259" key="1">
    <source>
        <dbReference type="SMART" id="SM00225"/>
    </source>
</evidence>
<dbReference type="SMART" id="SM00225">
    <property type="entry name" value="BTB"/>
    <property type="match status" value="1"/>
</dbReference>
<dbReference type="SUPFAM" id="SSF54695">
    <property type="entry name" value="POZ domain"/>
    <property type="match status" value="1"/>
</dbReference>
<dbReference type="Pfam" id="PF02214">
    <property type="entry name" value="BTB_2"/>
    <property type="match status" value="1"/>
</dbReference>
<sequence>MADENSVQAYGEIVKINVGGTIFETYLSTLTRIDDTVLSTMVASRWRNQEVLFVDRNPLHFAKILDYLRDIENFTPPSDDGEREELRKEAEFYNLPGLVEMCSPEVFRVGYSVQWKQSSVESYCKFLVTYWLPKNHCVVCPVCDDFPAQSGYADNNCGFTCFARFVELLHVRQHMLSARGTILSLNGTFCEVQWRKLVTHPPQEMMVAHLPQSALRLAKN</sequence>
<dbReference type="CDD" id="cd18316">
    <property type="entry name" value="BTB_POZ_KCTD-like"/>
    <property type="match status" value="1"/>
</dbReference>
<protein>
    <recommendedName>
        <fullName evidence="1">BTB domain-containing protein</fullName>
    </recommendedName>
</protein>